<dbReference type="GO" id="GO:0004180">
    <property type="term" value="F:carboxypeptidase activity"/>
    <property type="evidence" value="ECO:0007669"/>
    <property type="project" value="UniProtKB-KW"/>
</dbReference>
<dbReference type="InterPro" id="IPR003709">
    <property type="entry name" value="VanY-like_core_dom"/>
</dbReference>
<feature type="domain" description="D-alanyl-D-alanine carboxypeptidase-like core" evidence="3">
    <location>
        <begin position="304"/>
        <end position="414"/>
    </location>
</feature>
<keyword evidence="4" id="KW-0121">Carboxypeptidase</keyword>
<evidence type="ECO:0000256" key="1">
    <source>
        <dbReference type="SAM" id="Coils"/>
    </source>
</evidence>
<accession>A0A1H9TXV1</accession>
<evidence type="ECO:0000259" key="3">
    <source>
        <dbReference type="Pfam" id="PF02557"/>
    </source>
</evidence>
<keyword evidence="5" id="KW-1185">Reference proteome</keyword>
<keyword evidence="1" id="KW-0175">Coiled coil</keyword>
<evidence type="ECO:0000256" key="2">
    <source>
        <dbReference type="SAM" id="MobiDB-lite"/>
    </source>
</evidence>
<proteinExistence type="predicted"/>
<dbReference type="PANTHER" id="PTHR34385:SF1">
    <property type="entry name" value="PEPTIDOGLYCAN L-ALANYL-D-GLUTAMATE ENDOPEPTIDASE CWLK"/>
    <property type="match status" value="1"/>
</dbReference>
<dbReference type="SUPFAM" id="SSF55166">
    <property type="entry name" value="Hedgehog/DD-peptidase"/>
    <property type="match status" value="1"/>
</dbReference>
<gene>
    <name evidence="4" type="ORF">SAMN05216199_1823</name>
</gene>
<organism evidence="4 5">
    <name type="scientific">Pedococcus cremeus</name>
    <dbReference type="NCBI Taxonomy" id="587636"/>
    <lineage>
        <taxon>Bacteria</taxon>
        <taxon>Bacillati</taxon>
        <taxon>Actinomycetota</taxon>
        <taxon>Actinomycetes</taxon>
        <taxon>Micrococcales</taxon>
        <taxon>Intrasporangiaceae</taxon>
        <taxon>Pedococcus</taxon>
    </lineage>
</organism>
<reference evidence="5" key="1">
    <citation type="submission" date="2016-10" db="EMBL/GenBank/DDBJ databases">
        <authorList>
            <person name="Varghese N."/>
            <person name="Submissions S."/>
        </authorList>
    </citation>
    <scope>NUCLEOTIDE SEQUENCE [LARGE SCALE GENOMIC DNA]</scope>
    <source>
        <strain evidence="5">CGMCC 1.6963</strain>
    </source>
</reference>
<dbReference type="InterPro" id="IPR009045">
    <property type="entry name" value="Zn_M74/Hedgehog-like"/>
</dbReference>
<feature type="compositionally biased region" description="Low complexity" evidence="2">
    <location>
        <begin position="13"/>
        <end position="26"/>
    </location>
</feature>
<dbReference type="PANTHER" id="PTHR34385">
    <property type="entry name" value="D-ALANYL-D-ALANINE CARBOXYPEPTIDASE"/>
    <property type="match status" value="1"/>
</dbReference>
<dbReference type="GO" id="GO:0006508">
    <property type="term" value="P:proteolysis"/>
    <property type="evidence" value="ECO:0007669"/>
    <property type="project" value="InterPro"/>
</dbReference>
<evidence type="ECO:0000313" key="4">
    <source>
        <dbReference type="EMBL" id="SES02220.1"/>
    </source>
</evidence>
<name>A0A1H9TXV1_9MICO</name>
<feature type="region of interest" description="Disordered" evidence="2">
    <location>
        <begin position="13"/>
        <end position="33"/>
    </location>
</feature>
<dbReference type="InterPro" id="IPR052179">
    <property type="entry name" value="DD-CPase-like"/>
</dbReference>
<dbReference type="Gene3D" id="3.30.1380.10">
    <property type="match status" value="1"/>
</dbReference>
<dbReference type="Proteomes" id="UP000199019">
    <property type="component" value="Unassembled WGS sequence"/>
</dbReference>
<sequence length="414" mass="43923">MLTTGLLAIGAGSASAAARGPHSPSPTTTQFSRGITDAGADEALDPAQLRSQIAQADRLRADLLASNAGIAAATTRLDRLALQSNQLLQEYAKAKEDERAAQAEADRNLKLFEQMTAQANDDRSTVRAWAFHAYTSGGSLADLSAMLEAMSVPAAEATDQLARLSYLSEQRVQALERTQHLAAAQQAVAVKAVDARSAATVAALAAADARKKLDGVIARQKRELETTRALHAEQVRRVGAVSGLLLGSGSKQARTTTRELRRAAKLPDIFADDSGKSCDGDEHDYANGRVPAKALCPLYRAPGESLRPAAAAAFNAMSRAYEKDAGKPLCVTDSYRSLAEQVSVKASRGKWAASPGTSQHGLGVALDLCGGVQSFGSAAHLWMRQNAPLYGWYHPAWAEPSGPLPEPWHWEYAG</sequence>
<feature type="coiled-coil region" evidence="1">
    <location>
        <begin position="70"/>
        <end position="104"/>
    </location>
</feature>
<evidence type="ECO:0000313" key="5">
    <source>
        <dbReference type="Proteomes" id="UP000199019"/>
    </source>
</evidence>
<dbReference type="AlphaFoldDB" id="A0A1H9TXV1"/>
<protein>
    <submittedName>
        <fullName evidence="4">D-alanyl-D-alanine carboxypeptidase</fullName>
    </submittedName>
</protein>
<dbReference type="STRING" id="587636.SAMN05216199_1823"/>
<dbReference type="Pfam" id="PF02557">
    <property type="entry name" value="VanY"/>
    <property type="match status" value="1"/>
</dbReference>
<keyword evidence="4" id="KW-0645">Protease</keyword>
<keyword evidence="4" id="KW-0378">Hydrolase</keyword>
<dbReference type="CDD" id="cd14814">
    <property type="entry name" value="Peptidase_M15"/>
    <property type="match status" value="1"/>
</dbReference>
<dbReference type="EMBL" id="FOHB01000002">
    <property type="protein sequence ID" value="SES02220.1"/>
    <property type="molecule type" value="Genomic_DNA"/>
</dbReference>